<dbReference type="RefSeq" id="WP_089235368.1">
    <property type="nucleotide sequence ID" value="NZ_FZOY01000013.1"/>
</dbReference>
<sequence length="180" mass="19855">MIDVLERTEAIPASYPAVTTYAHLEQYTGDMFPTLDPDEIWQRIEAYTAFRWSEREVTWIIEGSGQWKPDLTPATVTATEVWFADAWAPVELTPSAVGGYVFAGDGPYRITATVGGGTVPKAVEEAWRRLHEYSRGVADAYLGSQALRSRGDSETITGWAGKALQLSGAADLLRPYRRAP</sequence>
<reference evidence="1 2" key="1">
    <citation type="submission" date="2017-06" db="EMBL/GenBank/DDBJ databases">
        <authorList>
            <person name="Kim H.J."/>
            <person name="Triplett B.A."/>
        </authorList>
    </citation>
    <scope>NUCLEOTIDE SEQUENCE [LARGE SCALE GENOMIC DNA]</scope>
    <source>
        <strain evidence="1 2">DSM 29339</strain>
    </source>
</reference>
<dbReference type="OrthoDB" id="7605215at2"/>
<evidence type="ECO:0000313" key="2">
    <source>
        <dbReference type="Proteomes" id="UP000198426"/>
    </source>
</evidence>
<accession>A0A239M4Q5</accession>
<gene>
    <name evidence="1" type="ORF">SAMN05421757_11328</name>
</gene>
<evidence type="ECO:0000313" key="1">
    <source>
        <dbReference type="EMBL" id="SNT37601.1"/>
    </source>
</evidence>
<dbReference type="AlphaFoldDB" id="A0A239M4Q5"/>
<dbReference type="Proteomes" id="UP000198426">
    <property type="component" value="Unassembled WGS sequence"/>
</dbReference>
<proteinExistence type="predicted"/>
<protein>
    <submittedName>
        <fullName evidence="1">Uncharacterized protein</fullName>
    </submittedName>
</protein>
<keyword evidence="2" id="KW-1185">Reference proteome</keyword>
<organism evidence="1 2">
    <name type="scientific">Tropicimonas sediminicola</name>
    <dbReference type="NCBI Taxonomy" id="1031541"/>
    <lineage>
        <taxon>Bacteria</taxon>
        <taxon>Pseudomonadati</taxon>
        <taxon>Pseudomonadota</taxon>
        <taxon>Alphaproteobacteria</taxon>
        <taxon>Rhodobacterales</taxon>
        <taxon>Roseobacteraceae</taxon>
        <taxon>Tropicimonas</taxon>
    </lineage>
</organism>
<dbReference type="EMBL" id="FZOY01000013">
    <property type="protein sequence ID" value="SNT37601.1"/>
    <property type="molecule type" value="Genomic_DNA"/>
</dbReference>
<name>A0A239M4Q5_9RHOB</name>